<dbReference type="EMBL" id="MTKT01000676">
    <property type="protein sequence ID" value="OWM89120.1"/>
    <property type="molecule type" value="Genomic_DNA"/>
</dbReference>
<reference evidence="1" key="2">
    <citation type="submission" date="2017-06" db="EMBL/GenBank/DDBJ databases">
        <title>The pomegranate genome and the genomics of punicalagin biosynthesis.</title>
        <authorList>
            <person name="Xu C."/>
        </authorList>
    </citation>
    <scope>NUCLEOTIDE SEQUENCE [LARGE SCALE GENOMIC DNA]</scope>
    <source>
        <tissue evidence="1">Fresh leaf</tissue>
    </source>
</reference>
<evidence type="ECO:0000313" key="3">
    <source>
        <dbReference type="Proteomes" id="UP000515151"/>
    </source>
</evidence>
<keyword evidence="3" id="KW-1185">Reference proteome</keyword>
<sequence>MGSWSSAISTSGDDSVGYSSRSPLLPRVELGFYCILRCLRSFLQVPPLPCQRRLKETIMLPWLIKKGLGAWALIPNGRLGIERQAANLFIWGTDANRSMTSRDLVVPIGLVTRARAKKFKDKLNDLIQEVWIQPNSWKPIEHKPRDQQRCINMIQFLKDSSQVYNADDLIPL</sequence>
<dbReference type="Proteomes" id="UP000197138">
    <property type="component" value="Unassembled WGS sequence"/>
</dbReference>
<dbReference type="RefSeq" id="XP_031378922.1">
    <property type="nucleotide sequence ID" value="XM_031523062.1"/>
</dbReference>
<reference evidence="3" key="3">
    <citation type="journal article" date="2020" name="Plant Biotechnol. J.">
        <title>The pomegranate (Punica granatum L.) draft genome dissects genetic divergence between soft- and hard-seeded cultivars.</title>
        <authorList>
            <person name="Luo X."/>
            <person name="Li H."/>
            <person name="Wu Z."/>
            <person name="Yao W."/>
            <person name="Zhao P."/>
            <person name="Cao D."/>
            <person name="Yu H."/>
            <person name="Li K."/>
            <person name="Poudel K."/>
            <person name="Zhao D."/>
            <person name="Zhang F."/>
            <person name="Xia X."/>
            <person name="Chen L."/>
            <person name="Wang Q."/>
            <person name="Jing D."/>
            <person name="Cao S."/>
        </authorList>
    </citation>
    <scope>NUCLEOTIDE SEQUENCE [LARGE SCALE GENOMIC DNA]</scope>
</reference>
<dbReference type="OrthoDB" id="1716624at2759"/>
<accession>A0A218XWB8</accession>
<dbReference type="GeneID" id="116194285"/>
<reference evidence="2" key="1">
    <citation type="journal article" date="2017" name="Plant J.">
        <title>The pomegranate (Punica granatum L.) genome and the genomics of punicalagin biosynthesis.</title>
        <authorList>
            <person name="Qin G."/>
            <person name="Xu C."/>
            <person name="Ming R."/>
            <person name="Tang H."/>
            <person name="Guyot R."/>
            <person name="Kramer E.M."/>
            <person name="Hu Y."/>
            <person name="Yi X."/>
            <person name="Qi Y."/>
            <person name="Xu X."/>
            <person name="Gao Z."/>
            <person name="Pan H."/>
            <person name="Jian J."/>
            <person name="Tian Y."/>
            <person name="Yue Z."/>
            <person name="Xu Y."/>
        </authorList>
    </citation>
    <scope>NUCLEOTIDE SEQUENCE [LARGE SCALE GENOMIC DNA]</scope>
    <source>
        <strain evidence="2">cv. Dabenzi</strain>
    </source>
</reference>
<reference evidence="4" key="4">
    <citation type="submission" date="2025-04" db="UniProtKB">
        <authorList>
            <consortium name="RefSeq"/>
        </authorList>
    </citation>
    <scope>IDENTIFICATION</scope>
    <source>
        <tissue evidence="4">Leaf</tissue>
    </source>
</reference>
<proteinExistence type="predicted"/>
<organism evidence="1 2">
    <name type="scientific">Punica granatum</name>
    <name type="common">Pomegranate</name>
    <dbReference type="NCBI Taxonomy" id="22663"/>
    <lineage>
        <taxon>Eukaryota</taxon>
        <taxon>Viridiplantae</taxon>
        <taxon>Streptophyta</taxon>
        <taxon>Embryophyta</taxon>
        <taxon>Tracheophyta</taxon>
        <taxon>Spermatophyta</taxon>
        <taxon>Magnoliopsida</taxon>
        <taxon>eudicotyledons</taxon>
        <taxon>Gunneridae</taxon>
        <taxon>Pentapetalae</taxon>
        <taxon>rosids</taxon>
        <taxon>malvids</taxon>
        <taxon>Myrtales</taxon>
        <taxon>Lythraceae</taxon>
        <taxon>Punica</taxon>
    </lineage>
</organism>
<dbReference type="Proteomes" id="UP000515151">
    <property type="component" value="Chromosome 1"/>
</dbReference>
<evidence type="ECO:0000313" key="4">
    <source>
        <dbReference type="RefSeq" id="XP_031378922.1"/>
    </source>
</evidence>
<evidence type="ECO:0000313" key="1">
    <source>
        <dbReference type="EMBL" id="OWM89120.1"/>
    </source>
</evidence>
<protein>
    <submittedName>
        <fullName evidence="4">Uncharacterized protein LOC116194285 isoform X1</fullName>
    </submittedName>
</protein>
<name>A0A218XWB8_PUNGR</name>
<evidence type="ECO:0000313" key="2">
    <source>
        <dbReference type="Proteomes" id="UP000197138"/>
    </source>
</evidence>
<dbReference type="AlphaFoldDB" id="A0A218XWB8"/>
<gene>
    <name evidence="4" type="primary">LOC116194285</name>
    <name evidence="1" type="ORF">CDL15_Pgr026283</name>
</gene>